<name>A0A139PM55_STROR</name>
<dbReference type="PATRIC" id="fig|1303.81.peg.1070"/>
<dbReference type="Pfam" id="PF06983">
    <property type="entry name" value="3-dmu-9_3-mt"/>
    <property type="match status" value="1"/>
</dbReference>
<keyword evidence="2" id="KW-0489">Methyltransferase</keyword>
<keyword evidence="2" id="KW-0808">Transferase</keyword>
<dbReference type="PANTHER" id="PTHR33990:SF1">
    <property type="entry name" value="PROTEIN YJDN"/>
    <property type="match status" value="1"/>
</dbReference>
<reference evidence="2 3" key="1">
    <citation type="submission" date="2016-01" db="EMBL/GenBank/DDBJ databases">
        <title>Highly variable Streptococcus oralis are common among viridans streptococci isolated from primates.</title>
        <authorList>
            <person name="Denapaite D."/>
            <person name="Rieger M."/>
            <person name="Koendgen S."/>
            <person name="Brueckner R."/>
            <person name="Ochigava I."/>
            <person name="Kappeler P."/>
            <person name="Maetz-Rensing K."/>
            <person name="Leendertz F."/>
            <person name="Hakenbeck R."/>
        </authorList>
    </citation>
    <scope>NUCLEOTIDE SEQUENCE [LARGE SCALE GENOMIC DNA]</scope>
    <source>
        <strain evidence="2 3">DD21</strain>
    </source>
</reference>
<dbReference type="InterPro" id="IPR028973">
    <property type="entry name" value="PhnB-like"/>
</dbReference>
<dbReference type="AlphaFoldDB" id="A0A139PM55"/>
<keyword evidence="2" id="KW-0830">Ubiquinone</keyword>
<protein>
    <submittedName>
        <fullName evidence="2">PhnB protein / putative DNA binding 3-demethylubiquinone-9 3-methyltransferase domain protein</fullName>
    </submittedName>
</protein>
<organism evidence="2 3">
    <name type="scientific">Streptococcus oralis</name>
    <dbReference type="NCBI Taxonomy" id="1303"/>
    <lineage>
        <taxon>Bacteria</taxon>
        <taxon>Bacillati</taxon>
        <taxon>Bacillota</taxon>
        <taxon>Bacilli</taxon>
        <taxon>Lactobacillales</taxon>
        <taxon>Streptococcaceae</taxon>
        <taxon>Streptococcus</taxon>
    </lineage>
</organism>
<dbReference type="RefSeq" id="WP_061453929.1">
    <property type="nucleotide sequence ID" value="NZ_JAKUWC010000007.1"/>
</dbReference>
<sequence length="138" mass="15467">MKLDVFLSFNGQAEEAFRFYADLFQTEIKGLVRASEMMDPAGLPAAKRDKIAWIALDSGNLTLNGEDVGVFNDLSIPSNPQPNQWLVLSPDSREEADELFAKLAEGGRILYALENQAFAKFYGRLIDRFGIGWDVMMK</sequence>
<dbReference type="EMBL" id="LQZP01000223">
    <property type="protein sequence ID" value="KXT91323.1"/>
    <property type="molecule type" value="Genomic_DNA"/>
</dbReference>
<evidence type="ECO:0000313" key="2">
    <source>
        <dbReference type="EMBL" id="KXT91323.1"/>
    </source>
</evidence>
<dbReference type="Proteomes" id="UP000070053">
    <property type="component" value="Unassembled WGS sequence"/>
</dbReference>
<dbReference type="GO" id="GO:0032259">
    <property type="term" value="P:methylation"/>
    <property type="evidence" value="ECO:0007669"/>
    <property type="project" value="UniProtKB-KW"/>
</dbReference>
<dbReference type="CDD" id="cd06588">
    <property type="entry name" value="PhnB_like"/>
    <property type="match status" value="1"/>
</dbReference>
<dbReference type="GO" id="GO:0008168">
    <property type="term" value="F:methyltransferase activity"/>
    <property type="evidence" value="ECO:0007669"/>
    <property type="project" value="UniProtKB-KW"/>
</dbReference>
<evidence type="ECO:0000313" key="3">
    <source>
        <dbReference type="Proteomes" id="UP000070053"/>
    </source>
</evidence>
<dbReference type="OrthoDB" id="9795306at2"/>
<dbReference type="PANTHER" id="PTHR33990">
    <property type="entry name" value="PROTEIN YJDN-RELATED"/>
    <property type="match status" value="1"/>
</dbReference>
<accession>A0A139PM55</accession>
<comment type="caution">
    <text evidence="2">The sequence shown here is derived from an EMBL/GenBank/DDBJ whole genome shotgun (WGS) entry which is preliminary data.</text>
</comment>
<gene>
    <name evidence="2" type="ORF">SORDD21_00870</name>
</gene>
<dbReference type="InterPro" id="IPR029068">
    <property type="entry name" value="Glyas_Bleomycin-R_OHBP_Dase"/>
</dbReference>
<proteinExistence type="predicted"/>
<dbReference type="Gene3D" id="3.10.180.10">
    <property type="entry name" value="2,3-Dihydroxybiphenyl 1,2-Dioxygenase, domain 1"/>
    <property type="match status" value="1"/>
</dbReference>
<evidence type="ECO:0000259" key="1">
    <source>
        <dbReference type="Pfam" id="PF06983"/>
    </source>
</evidence>
<feature type="domain" description="PhnB-like" evidence="1">
    <location>
        <begin position="3"/>
        <end position="135"/>
    </location>
</feature>
<dbReference type="SUPFAM" id="SSF54593">
    <property type="entry name" value="Glyoxalase/Bleomycin resistance protein/Dihydroxybiphenyl dioxygenase"/>
    <property type="match status" value="1"/>
</dbReference>